<dbReference type="HOGENOM" id="CLU_942150_0_0_4"/>
<evidence type="ECO:0000256" key="2">
    <source>
        <dbReference type="ARBA" id="ARBA00022729"/>
    </source>
</evidence>
<evidence type="ECO:0000256" key="1">
    <source>
        <dbReference type="ARBA" id="ARBA00004196"/>
    </source>
</evidence>
<dbReference type="InterPro" id="IPR018976">
    <property type="entry name" value="Imelysin-like"/>
</dbReference>
<feature type="domain" description="Imelysin-like" evidence="3">
    <location>
        <begin position="46"/>
        <end position="320"/>
    </location>
</feature>
<evidence type="ECO:0000313" key="4">
    <source>
        <dbReference type="EMBL" id="AIL32901.1"/>
    </source>
</evidence>
<dbReference type="KEGG" id="bpsi:IX83_05825"/>
<dbReference type="Proteomes" id="UP000028945">
    <property type="component" value="Chromosome"/>
</dbReference>
<dbReference type="STRING" id="1072685.IX83_05825"/>
<dbReference type="RefSeq" id="WP_038500121.1">
    <property type="nucleotide sequence ID" value="NZ_AFWK01000044.1"/>
</dbReference>
<keyword evidence="2" id="KW-0732">Signal</keyword>
<reference evidence="4 5" key="1">
    <citation type="journal article" date="2014" name="BMC Genomics">
        <title>A genomic perspective on a new bacterial genus and species from the Alcaligenaceae family, Basilea psittacipulmonis.</title>
        <authorList>
            <person name="Whiteson K.L."/>
            <person name="Hernandez D."/>
            <person name="Lazarevic V."/>
            <person name="Gaia N."/>
            <person name="Farinelli L."/>
            <person name="Francois P."/>
            <person name="Pilo P."/>
            <person name="Frey J."/>
            <person name="Schrenzel J."/>
        </authorList>
    </citation>
    <scope>NUCLEOTIDE SEQUENCE [LARGE SCALE GENOMIC DNA]</scope>
    <source>
        <strain evidence="4 5">DSM 24701</strain>
    </source>
</reference>
<dbReference type="GO" id="GO:0030313">
    <property type="term" value="C:cell envelope"/>
    <property type="evidence" value="ECO:0007669"/>
    <property type="project" value="UniProtKB-SubCell"/>
</dbReference>
<proteinExistence type="predicted"/>
<evidence type="ECO:0000259" key="3">
    <source>
        <dbReference type="Pfam" id="PF09375"/>
    </source>
</evidence>
<protein>
    <recommendedName>
        <fullName evidence="3">Imelysin-like domain-containing protein</fullName>
    </recommendedName>
</protein>
<dbReference type="OrthoDB" id="9771468at2"/>
<dbReference type="eggNOG" id="ENOG5032NSR">
    <property type="taxonomic scope" value="Bacteria"/>
</dbReference>
<comment type="subcellular location">
    <subcellularLocation>
        <location evidence="1">Cell envelope</location>
    </subcellularLocation>
</comment>
<dbReference type="Gene3D" id="1.20.1420.20">
    <property type="entry name" value="M75 peptidase, HXXE motif"/>
    <property type="match status" value="1"/>
</dbReference>
<keyword evidence="5" id="KW-1185">Reference proteome</keyword>
<dbReference type="AlphaFoldDB" id="A0A077DFG6"/>
<name>A0A077DFG6_9BURK</name>
<sequence>MKNGGLKKILMGMAVLVVIGVLVFVKDPEAQKQETMDSIYDHILLPYAQQAVDSCTEFNEVLKHTQAGSREANLTASFKQLVLSWKKVQGSYILGEYNDDMKDTPVFIDNFHVGKGDLFAQLERIVNSDKPASSALYKTSYQTINALEYFLFSQDEVSERQLELARFVTENVCFQLQNIYQAYQEFHPQIISDPKLMLTNFMDKLSNLTFQIKDWRIGDVMGYTLKYKDTGASYNRSEYPYSHLSSQAMQALFEVQEALILEQDYLNLGDLIELSGATKQLETTRDLLKQATQDVFVLSDDDLQTPNEKVKKAYDSVNNLQKDYYNVLIPALDVSQKILEADGD</sequence>
<accession>A0A077DFG6</accession>
<dbReference type="Pfam" id="PF09375">
    <property type="entry name" value="Peptidase_M75"/>
    <property type="match status" value="1"/>
</dbReference>
<organism evidence="4 5">
    <name type="scientific">Basilea psittacipulmonis DSM 24701</name>
    <dbReference type="NCBI Taxonomy" id="1072685"/>
    <lineage>
        <taxon>Bacteria</taxon>
        <taxon>Pseudomonadati</taxon>
        <taxon>Pseudomonadota</taxon>
        <taxon>Betaproteobacteria</taxon>
        <taxon>Burkholderiales</taxon>
        <taxon>Alcaligenaceae</taxon>
        <taxon>Basilea</taxon>
    </lineage>
</organism>
<dbReference type="InterPro" id="IPR038352">
    <property type="entry name" value="Imelysin_sf"/>
</dbReference>
<evidence type="ECO:0000313" key="5">
    <source>
        <dbReference type="Proteomes" id="UP000028945"/>
    </source>
</evidence>
<dbReference type="EMBL" id="CP009238">
    <property type="protein sequence ID" value="AIL32901.1"/>
    <property type="molecule type" value="Genomic_DNA"/>
</dbReference>
<gene>
    <name evidence="4" type="ORF">IX83_05825</name>
</gene>